<reference evidence="1" key="1">
    <citation type="submission" date="2005-03" db="EMBL/GenBank/DDBJ databases">
        <authorList>
            <person name="Han Z."/>
        </authorList>
    </citation>
    <scope>NUCLEOTIDE SEQUENCE</scope>
</reference>
<sequence length="68" mass="8010">MLNTAPYPNLVTFYMARDIANDEVVSLIFQLTIVECHHKHHTTMTMHLDAYPKLHKSHNQHINQSHFQ</sequence>
<accession>Q5C1T0</accession>
<protein>
    <submittedName>
        <fullName evidence="1">Uncharacterized protein</fullName>
    </submittedName>
</protein>
<name>Q5C1T0_SCHJA</name>
<dbReference type="EMBL" id="AY810506">
    <property type="protein sequence ID" value="AAX26395.1"/>
    <property type="molecule type" value="mRNA"/>
</dbReference>
<proteinExistence type="evidence at transcript level"/>
<evidence type="ECO:0000313" key="1">
    <source>
        <dbReference type="EMBL" id="AAX26395.1"/>
    </source>
</evidence>
<organism evidence="1">
    <name type="scientific">Schistosoma japonicum</name>
    <name type="common">Blood fluke</name>
    <dbReference type="NCBI Taxonomy" id="6182"/>
    <lineage>
        <taxon>Eukaryota</taxon>
        <taxon>Metazoa</taxon>
        <taxon>Spiralia</taxon>
        <taxon>Lophotrochozoa</taxon>
        <taxon>Platyhelminthes</taxon>
        <taxon>Trematoda</taxon>
        <taxon>Digenea</taxon>
        <taxon>Strigeidida</taxon>
        <taxon>Schistosomatoidea</taxon>
        <taxon>Schistosomatidae</taxon>
        <taxon>Schistosoma</taxon>
    </lineage>
</organism>
<dbReference type="AlphaFoldDB" id="Q5C1T0"/>
<reference evidence="1" key="2">
    <citation type="journal article" date="2006" name="PLoS Pathog.">
        <title>New perspectives on host-parasite interplay by comparative transcriptomic and proteomic analyses of Schistosoma japonicum.</title>
        <authorList>
            <person name="Liu F."/>
            <person name="Lu J."/>
            <person name="Hu W."/>
            <person name="Wang S.Y."/>
            <person name="Cui S.J."/>
            <person name="Chi M."/>
            <person name="Yan Q."/>
            <person name="Wang X.R."/>
            <person name="Song H.D."/>
            <person name="Xu X.N."/>
            <person name="Wang J.J."/>
            <person name="Zhang X.L."/>
            <person name="Zhang X."/>
            <person name="Wang Z.Q."/>
            <person name="Xue C.L."/>
            <person name="Brindley P.J."/>
            <person name="McManus D.P."/>
            <person name="Yang P.Y."/>
            <person name="Feng Z."/>
            <person name="Chen Z."/>
            <person name="Han Z.G."/>
        </authorList>
    </citation>
    <scope>NUCLEOTIDE SEQUENCE</scope>
</reference>